<dbReference type="Gene3D" id="3.30.230.10">
    <property type="match status" value="1"/>
</dbReference>
<dbReference type="SUPFAM" id="SSF54211">
    <property type="entry name" value="Ribosomal protein S5 domain 2-like"/>
    <property type="match status" value="1"/>
</dbReference>
<dbReference type="SUPFAM" id="SSF52540">
    <property type="entry name" value="P-loop containing nucleoside triphosphate hydrolases"/>
    <property type="match status" value="1"/>
</dbReference>
<dbReference type="InterPro" id="IPR000523">
    <property type="entry name" value="Mg_chelatse_chII-like_cat_dom"/>
</dbReference>
<dbReference type="InterPro" id="IPR014721">
    <property type="entry name" value="Ribsml_uS5_D2-typ_fold_subgr"/>
</dbReference>
<protein>
    <submittedName>
        <fullName evidence="3">Uncharacterized protein</fullName>
    </submittedName>
</protein>
<gene>
    <name evidence="3" type="ORF">CTOB1V02_LOCUS6137</name>
</gene>
<dbReference type="Pfam" id="PF01078">
    <property type="entry name" value="Mg_chelatase"/>
    <property type="match status" value="1"/>
</dbReference>
<reference evidence="3" key="1">
    <citation type="submission" date="2020-11" db="EMBL/GenBank/DDBJ databases">
        <authorList>
            <person name="Tran Van P."/>
        </authorList>
    </citation>
    <scope>NUCLEOTIDE SEQUENCE</scope>
</reference>
<dbReference type="SMART" id="SM00382">
    <property type="entry name" value="AAA"/>
    <property type="match status" value="1"/>
</dbReference>
<dbReference type="InterPro" id="IPR045006">
    <property type="entry name" value="CHLI-like"/>
</dbReference>
<dbReference type="UniPathway" id="UPA00668"/>
<dbReference type="InterPro" id="IPR004482">
    <property type="entry name" value="Mg_chelat-rel"/>
</dbReference>
<sequence length="515" mass="54600">MTATINTIAFQGVDVRPVDVQVQISSGLPAFHIVGLPDKAVAESKERVRAALHALGIALPAKRLTVNLAPADVNKEGSHYDLPIALGLLAAMDVIPKIDMENYVVLGELSLDAGIRSVAGVLPAAIHAAGNDNSLICPEACGGEAAWAGDDLPILAPQNLLQLINHIKGHQMLSRPTGKLADEGGAKKIPDLANVKGQETAKRALEVAAAGGHNMLMVGPPGSGKSMLASCLPGILPPLSPREALEVSMIHSLSGTLPDGGLMKTRPYRDPHHSASLPALIGGGHKVKPGEISLAHHGVLFLDELPEFSRSALEALRQPLETGETLIARANHHASYPARFQLIAAMNPCRCGYLGDPMSECSKAPRCGSDYQAKLSGPLLDRIDIQVEVPAVSVADLGKEMGESSAQVAKRVTRAREAQMARFREVLEGGGEAAAAPITMNAHASGDLLEKAFILNEAAQSLLNKAAEQMRFSARTYYRLIRVSRTIADLNGDFGEINDHHIAEALSYRKINLNN</sequence>
<dbReference type="Gene3D" id="3.40.50.300">
    <property type="entry name" value="P-loop containing nucleotide triphosphate hydrolases"/>
    <property type="match status" value="1"/>
</dbReference>
<evidence type="ECO:0000313" key="3">
    <source>
        <dbReference type="EMBL" id="CAD7228249.1"/>
    </source>
</evidence>
<dbReference type="CDD" id="cd00009">
    <property type="entry name" value="AAA"/>
    <property type="match status" value="1"/>
</dbReference>
<dbReference type="Pfam" id="PF13541">
    <property type="entry name" value="ChlI"/>
    <property type="match status" value="1"/>
</dbReference>
<dbReference type="InterPro" id="IPR027417">
    <property type="entry name" value="P-loop_NTPase"/>
</dbReference>
<name>A0A7R8WC38_9CRUS</name>
<dbReference type="PANTHER" id="PTHR32039">
    <property type="entry name" value="MAGNESIUM-CHELATASE SUBUNIT CHLI"/>
    <property type="match status" value="1"/>
</dbReference>
<comment type="similarity">
    <text evidence="2">Belongs to the Mg-chelatase subunits D/I family. ComM subfamily.</text>
</comment>
<dbReference type="NCBIfam" id="TIGR00368">
    <property type="entry name" value="YifB family Mg chelatase-like AAA ATPase"/>
    <property type="match status" value="1"/>
</dbReference>
<dbReference type="EMBL" id="OB661450">
    <property type="protein sequence ID" value="CAD7228249.1"/>
    <property type="molecule type" value="Genomic_DNA"/>
</dbReference>
<dbReference type="PANTHER" id="PTHR32039:SF7">
    <property type="entry name" value="COMPETENCE PROTEIN COMM"/>
    <property type="match status" value="1"/>
</dbReference>
<dbReference type="GO" id="GO:0005524">
    <property type="term" value="F:ATP binding"/>
    <property type="evidence" value="ECO:0007669"/>
    <property type="project" value="InterPro"/>
</dbReference>
<evidence type="ECO:0000256" key="1">
    <source>
        <dbReference type="ARBA" id="ARBA00005173"/>
    </source>
</evidence>
<organism evidence="3">
    <name type="scientific">Cyprideis torosa</name>
    <dbReference type="NCBI Taxonomy" id="163714"/>
    <lineage>
        <taxon>Eukaryota</taxon>
        <taxon>Metazoa</taxon>
        <taxon>Ecdysozoa</taxon>
        <taxon>Arthropoda</taxon>
        <taxon>Crustacea</taxon>
        <taxon>Oligostraca</taxon>
        <taxon>Ostracoda</taxon>
        <taxon>Podocopa</taxon>
        <taxon>Podocopida</taxon>
        <taxon>Cytherocopina</taxon>
        <taxon>Cytheroidea</taxon>
        <taxon>Cytherideidae</taxon>
        <taxon>Cyprideis</taxon>
    </lineage>
</organism>
<dbReference type="AlphaFoldDB" id="A0A7R8WC38"/>
<dbReference type="InterPro" id="IPR020568">
    <property type="entry name" value="Ribosomal_Su5_D2-typ_SF"/>
</dbReference>
<dbReference type="InterPro" id="IPR003593">
    <property type="entry name" value="AAA+_ATPase"/>
</dbReference>
<dbReference type="InterPro" id="IPR025158">
    <property type="entry name" value="Mg_chelat-rel_C"/>
</dbReference>
<dbReference type="OrthoDB" id="6980819at2759"/>
<proteinExistence type="inferred from homology"/>
<comment type="pathway">
    <text evidence="1">Porphyrin-containing compound metabolism; chlorophyll biosynthesis.</text>
</comment>
<accession>A0A7R8WC38</accession>
<dbReference type="Pfam" id="PF13335">
    <property type="entry name" value="Mg_chelatase_C"/>
    <property type="match status" value="1"/>
</dbReference>
<evidence type="ECO:0000256" key="2">
    <source>
        <dbReference type="ARBA" id="ARBA00006354"/>
    </source>
</evidence>